<evidence type="ECO:0000313" key="1">
    <source>
        <dbReference type="EMBL" id="EEP60476.1"/>
    </source>
</evidence>
<dbReference type="EMBL" id="ABZS01000090">
    <property type="protein sequence ID" value="EEP60476.1"/>
    <property type="molecule type" value="Genomic_DNA"/>
</dbReference>
<protein>
    <submittedName>
        <fullName evidence="1">Uncharacterized protein</fullName>
    </submittedName>
</protein>
<dbReference type="AlphaFoldDB" id="C4FKB9"/>
<organism evidence="1 2">
    <name type="scientific">Sulfurihydrogenibium yellowstonense SS-5</name>
    <dbReference type="NCBI Taxonomy" id="432331"/>
    <lineage>
        <taxon>Bacteria</taxon>
        <taxon>Pseudomonadati</taxon>
        <taxon>Aquificota</taxon>
        <taxon>Aquificia</taxon>
        <taxon>Aquificales</taxon>
        <taxon>Hydrogenothermaceae</taxon>
        <taxon>Sulfurihydrogenibium</taxon>
    </lineage>
</organism>
<reference evidence="1 2" key="1">
    <citation type="submission" date="2009-04" db="EMBL/GenBank/DDBJ databases">
        <authorList>
            <person name="Reysenbach A.-L."/>
            <person name="Heidelberg J.F."/>
            <person name="Nelson W.C."/>
        </authorList>
    </citation>
    <scope>NUCLEOTIDE SEQUENCE [LARGE SCALE GENOMIC DNA]</scope>
    <source>
        <strain evidence="1 2">SS-5</strain>
    </source>
</reference>
<evidence type="ECO:0000313" key="2">
    <source>
        <dbReference type="Proteomes" id="UP000005540"/>
    </source>
</evidence>
<proteinExistence type="predicted"/>
<dbReference type="Proteomes" id="UP000005540">
    <property type="component" value="Unassembled WGS sequence"/>
</dbReference>
<name>C4FKB9_9AQUI</name>
<gene>
    <name evidence="1" type="ORF">SULYE_1019</name>
</gene>
<accession>C4FKB9</accession>
<keyword evidence="2" id="KW-1185">Reference proteome</keyword>
<comment type="caution">
    <text evidence="1">The sequence shown here is derived from an EMBL/GenBank/DDBJ whole genome shotgun (WGS) entry which is preliminary data.</text>
</comment>
<sequence length="39" mass="4708">MTRKGKLMKILEHSQTIIIILNQREEFPIFLLLNQKIKK</sequence>